<gene>
    <name evidence="4" type="ORF">DCG65_06320</name>
    <name evidence="5" type="ORF">DD728_04070</name>
    <name evidence="6" type="ORF">HY36_10055</name>
</gene>
<dbReference type="InterPro" id="IPR010131">
    <property type="entry name" value="MdtP/NodT-like"/>
</dbReference>
<dbReference type="PANTHER" id="PTHR30203">
    <property type="entry name" value="OUTER MEMBRANE CATION EFFLUX PROTEIN"/>
    <property type="match status" value="1"/>
</dbReference>
<evidence type="ECO:0000313" key="9">
    <source>
        <dbReference type="Proteomes" id="UP000263957"/>
    </source>
</evidence>
<feature type="signal peptide" evidence="2">
    <location>
        <begin position="1"/>
        <end position="18"/>
    </location>
</feature>
<dbReference type="Pfam" id="PF02321">
    <property type="entry name" value="OEP"/>
    <property type="match status" value="2"/>
</dbReference>
<dbReference type="SUPFAM" id="SSF56954">
    <property type="entry name" value="Outer membrane efflux proteins (OEP)"/>
    <property type="match status" value="1"/>
</dbReference>
<keyword evidence="2" id="KW-1134">Transmembrane beta strand</keyword>
<dbReference type="RefSeq" id="WP_051602867.1">
    <property type="nucleotide sequence ID" value="NZ_CAMYIB010000015.1"/>
</dbReference>
<evidence type="ECO:0000313" key="4">
    <source>
        <dbReference type="EMBL" id="HAE94155.1"/>
    </source>
</evidence>
<comment type="caution">
    <text evidence="6">The sequence shown here is derived from an EMBL/GenBank/DDBJ whole genome shotgun (WGS) entry which is preliminary data.</text>
</comment>
<evidence type="ECO:0000313" key="6">
    <source>
        <dbReference type="EMBL" id="KCZ58193.1"/>
    </source>
</evidence>
<dbReference type="InterPro" id="IPR003423">
    <property type="entry name" value="OMP_efflux"/>
</dbReference>
<comment type="similarity">
    <text evidence="1 2">Belongs to the outer membrane factor (OMF) (TC 1.B.17) family.</text>
</comment>
<dbReference type="EMBL" id="DMBR01000193">
    <property type="protein sequence ID" value="HAE94155.1"/>
    <property type="molecule type" value="Genomic_DNA"/>
</dbReference>
<evidence type="ECO:0000256" key="2">
    <source>
        <dbReference type="RuleBase" id="RU362097"/>
    </source>
</evidence>
<proteinExistence type="inferred from homology"/>
<keyword evidence="2" id="KW-0449">Lipoprotein</keyword>
<dbReference type="Proteomes" id="UP000263957">
    <property type="component" value="Unassembled WGS sequence"/>
</dbReference>
<evidence type="ECO:0000313" key="5">
    <source>
        <dbReference type="EMBL" id="HBQ48055.1"/>
    </source>
</evidence>
<feature type="coiled-coil region" evidence="3">
    <location>
        <begin position="397"/>
        <end position="448"/>
    </location>
</feature>
<dbReference type="PANTHER" id="PTHR30203:SF21">
    <property type="entry name" value="OUTER MEMBRANE COMPONENT OF MULTIDRUG EFFLUX PUMP-RELATED"/>
    <property type="match status" value="1"/>
</dbReference>
<dbReference type="eggNOG" id="COG1538">
    <property type="taxonomic scope" value="Bacteria"/>
</dbReference>
<comment type="subcellular location">
    <subcellularLocation>
        <location evidence="2">Cell membrane</location>
        <topology evidence="2">Lipid-anchor</topology>
    </subcellularLocation>
</comment>
<dbReference type="Gene3D" id="2.20.200.10">
    <property type="entry name" value="Outer membrane efflux proteins (OEP)"/>
    <property type="match status" value="1"/>
</dbReference>
<sequence>MRGMKAVFNLSLPVAAVAILAGCASVPQRPEEAALPVGGDFLSVEAELPFNTQWWTQFGDPELTALVDRALSANKSLELASANLRAAEASALGARLGRSYSTSANTTAEVGRAARSGEDVDLSVQGGLGASWEFDAFGRIEAQIAAAEFDVEAARQARRDVAVIVASETARNYVQMRGAQTRLEVARKNAQTQAEGLELLQTLFDNGRATRLDLERAEAQYRTTLASLPRYEATIQSSRNALAALTGRAANDPDASLANLVSTRLDIPEHEGAIATGSLAELVRRRPDIREAEATIARQLALGEAARADLFPTITLNADLFALFDDSNNVGDLSSFGFGIGPSISWAGPDLRRVRADIAVADAVSEAAIAQYEQTVLNALSEVESALTDYTNELRRRDDLQRAAASARRAIDLARLRFEEGLDDYLDVLEAQRTLLTAEDQLAESRLQSSSLAIAAYRALGGVELMDGTPQADPEMALE</sequence>
<keyword evidence="2" id="KW-0472">Membrane</keyword>
<keyword evidence="2" id="KW-0732">Signal</keyword>
<name>A0A059DXI5_9PROT</name>
<accession>A0A059DXI5</accession>
<dbReference type="EMBL" id="DOGS01000084">
    <property type="protein sequence ID" value="HBQ48055.1"/>
    <property type="molecule type" value="Genomic_DNA"/>
</dbReference>
<dbReference type="AlphaFoldDB" id="A0A059DXI5"/>
<keyword evidence="7" id="KW-1185">Reference proteome</keyword>
<dbReference type="PROSITE" id="PS51257">
    <property type="entry name" value="PROKAR_LIPOPROTEIN"/>
    <property type="match status" value="1"/>
</dbReference>
<evidence type="ECO:0000256" key="1">
    <source>
        <dbReference type="ARBA" id="ARBA00007613"/>
    </source>
</evidence>
<reference evidence="6 7" key="1">
    <citation type="journal article" date="2014" name="Antonie Van Leeuwenhoek">
        <title>Hyphomonas beringensis sp. nov. and Hyphomonas chukchiensis sp. nov., isolated from surface seawater of the Bering Sea and Chukchi Sea.</title>
        <authorList>
            <person name="Li C."/>
            <person name="Lai Q."/>
            <person name="Li G."/>
            <person name="Dong C."/>
            <person name="Wang J."/>
            <person name="Liao Y."/>
            <person name="Shao Z."/>
        </authorList>
    </citation>
    <scope>NUCLEOTIDE SEQUENCE [LARGE SCALE GENOMIC DNA]</scope>
    <source>
        <strain evidence="6 7">22II1-22F38</strain>
    </source>
</reference>
<dbReference type="GO" id="GO:0005886">
    <property type="term" value="C:plasma membrane"/>
    <property type="evidence" value="ECO:0007669"/>
    <property type="project" value="UniProtKB-SubCell"/>
</dbReference>
<keyword evidence="2" id="KW-0564">Palmitate</keyword>
<evidence type="ECO:0000313" key="7">
    <source>
        <dbReference type="Proteomes" id="UP000024547"/>
    </source>
</evidence>
<protein>
    <submittedName>
        <fullName evidence="4">Transporter</fullName>
    </submittedName>
</protein>
<dbReference type="EMBL" id="AWFH01000061">
    <property type="protein sequence ID" value="KCZ58193.1"/>
    <property type="molecule type" value="Genomic_DNA"/>
</dbReference>
<evidence type="ECO:0000256" key="3">
    <source>
        <dbReference type="SAM" id="Coils"/>
    </source>
</evidence>
<dbReference type="GO" id="GO:0015562">
    <property type="term" value="F:efflux transmembrane transporter activity"/>
    <property type="evidence" value="ECO:0007669"/>
    <property type="project" value="InterPro"/>
</dbReference>
<dbReference type="Proteomes" id="UP000024547">
    <property type="component" value="Unassembled WGS sequence"/>
</dbReference>
<dbReference type="Gene3D" id="1.20.1600.10">
    <property type="entry name" value="Outer membrane efflux proteins (OEP)"/>
    <property type="match status" value="1"/>
</dbReference>
<dbReference type="Proteomes" id="UP000259173">
    <property type="component" value="Unassembled WGS sequence"/>
</dbReference>
<organism evidence="6 7">
    <name type="scientific">Hyphomonas atlantica</name>
    <dbReference type="NCBI Taxonomy" id="1280948"/>
    <lineage>
        <taxon>Bacteria</taxon>
        <taxon>Pseudomonadati</taxon>
        <taxon>Pseudomonadota</taxon>
        <taxon>Alphaproteobacteria</taxon>
        <taxon>Hyphomonadales</taxon>
        <taxon>Hyphomonadaceae</taxon>
        <taxon>Hyphomonas</taxon>
    </lineage>
</organism>
<keyword evidence="2" id="KW-0812">Transmembrane</keyword>
<feature type="chain" id="PRO_5044513379" evidence="2">
    <location>
        <begin position="19"/>
        <end position="479"/>
    </location>
</feature>
<reference evidence="8 9" key="2">
    <citation type="journal article" date="2018" name="Nat. Biotechnol.">
        <title>A standardized bacterial taxonomy based on genome phylogeny substantially revises the tree of life.</title>
        <authorList>
            <person name="Parks D.H."/>
            <person name="Chuvochina M."/>
            <person name="Waite D.W."/>
            <person name="Rinke C."/>
            <person name="Skarshewski A."/>
            <person name="Chaumeil P.A."/>
            <person name="Hugenholtz P."/>
        </authorList>
    </citation>
    <scope>NUCLEOTIDE SEQUENCE [LARGE SCALE GENOMIC DNA]</scope>
    <source>
        <strain evidence="5">UBA10378</strain>
        <strain evidence="4">UBA8557</strain>
    </source>
</reference>
<evidence type="ECO:0000313" key="8">
    <source>
        <dbReference type="Proteomes" id="UP000259173"/>
    </source>
</evidence>
<dbReference type="NCBIfam" id="TIGR01845">
    <property type="entry name" value="outer_NodT"/>
    <property type="match status" value="1"/>
</dbReference>
<dbReference type="STRING" id="1280948.HY36_10055"/>
<dbReference type="PATRIC" id="fig|1280948.3.peg.3132"/>
<keyword evidence="3" id="KW-0175">Coiled coil</keyword>